<dbReference type="GO" id="GO:0005739">
    <property type="term" value="C:mitochondrion"/>
    <property type="evidence" value="ECO:0007669"/>
    <property type="project" value="TreeGrafter"/>
</dbReference>
<dbReference type="GO" id="GO:0003723">
    <property type="term" value="F:RNA binding"/>
    <property type="evidence" value="ECO:0007669"/>
    <property type="project" value="UniProtKB-KW"/>
</dbReference>
<evidence type="ECO:0000259" key="2">
    <source>
        <dbReference type="Pfam" id="PF01138"/>
    </source>
</evidence>
<dbReference type="GO" id="GO:0000958">
    <property type="term" value="P:mitochondrial mRNA catabolic process"/>
    <property type="evidence" value="ECO:0007669"/>
    <property type="project" value="TreeGrafter"/>
</dbReference>
<accession>A0A212CWY6</accession>
<dbReference type="PANTHER" id="PTHR11252">
    <property type="entry name" value="POLYRIBONUCLEOTIDE NUCLEOTIDYLTRANSFERASE"/>
    <property type="match status" value="1"/>
</dbReference>
<protein>
    <submittedName>
        <fullName evidence="3">PNPT1</fullName>
    </submittedName>
</protein>
<evidence type="ECO:0000256" key="1">
    <source>
        <dbReference type="ARBA" id="ARBA00022884"/>
    </source>
</evidence>
<dbReference type="GO" id="GO:0005829">
    <property type="term" value="C:cytosol"/>
    <property type="evidence" value="ECO:0007669"/>
    <property type="project" value="TreeGrafter"/>
</dbReference>
<dbReference type="InterPro" id="IPR001247">
    <property type="entry name" value="ExoRNase_PH_dom1"/>
</dbReference>
<keyword evidence="4" id="KW-1185">Reference proteome</keyword>
<dbReference type="InterPro" id="IPR012162">
    <property type="entry name" value="PNPase"/>
</dbReference>
<organism evidence="3 4">
    <name type="scientific">Cervus elaphus hippelaphus</name>
    <name type="common">European red deer</name>
    <dbReference type="NCBI Taxonomy" id="46360"/>
    <lineage>
        <taxon>Eukaryota</taxon>
        <taxon>Metazoa</taxon>
        <taxon>Chordata</taxon>
        <taxon>Craniata</taxon>
        <taxon>Vertebrata</taxon>
        <taxon>Euteleostomi</taxon>
        <taxon>Mammalia</taxon>
        <taxon>Eutheria</taxon>
        <taxon>Laurasiatheria</taxon>
        <taxon>Artiodactyla</taxon>
        <taxon>Ruminantia</taxon>
        <taxon>Pecora</taxon>
        <taxon>Cervidae</taxon>
        <taxon>Cervinae</taxon>
        <taxon>Cervus</taxon>
    </lineage>
</organism>
<evidence type="ECO:0000313" key="4">
    <source>
        <dbReference type="Proteomes" id="UP000242450"/>
    </source>
</evidence>
<dbReference type="Gene3D" id="3.30.230.70">
    <property type="entry name" value="GHMP Kinase, N-terminal domain"/>
    <property type="match status" value="1"/>
</dbReference>
<sequence>MAACRHCCSCLRLRPLGDGPLRLPGRDRTLTQLQVRALWGGTGQRSVAVDLGSRKLEISSGKLARFADGSAVVQSGDTAVMVTAVSKTKPSPSQFMPLVVDYRQKAAAAGRIPTNYLRREIGSSDKEILTSRVIDRSIRPLFPAGYFYDTQILCNLLAVDGVNEPDVLAINGASVALSLSDIPWNGPIVMLEASAENILQQDFCHAIKVGVKHTQQIIQGIQQLVKENGVIKRTPQKLFVPSPEIVRHAHK</sequence>
<dbReference type="GO" id="GO:0000175">
    <property type="term" value="F:3'-5'-RNA exonuclease activity"/>
    <property type="evidence" value="ECO:0007669"/>
    <property type="project" value="TreeGrafter"/>
</dbReference>
<dbReference type="GO" id="GO:0004654">
    <property type="term" value="F:polyribonucleotide nucleotidyltransferase activity"/>
    <property type="evidence" value="ECO:0007669"/>
    <property type="project" value="InterPro"/>
</dbReference>
<gene>
    <name evidence="3" type="ORF">Celaphus_00005595</name>
</gene>
<feature type="domain" description="Exoribonuclease phosphorolytic" evidence="2">
    <location>
        <begin position="53"/>
        <end position="183"/>
    </location>
</feature>
<dbReference type="OrthoDB" id="437922at2759"/>
<dbReference type="SUPFAM" id="SSF55666">
    <property type="entry name" value="Ribonuclease PH domain 2-like"/>
    <property type="match status" value="1"/>
</dbReference>
<reference evidence="3 4" key="1">
    <citation type="journal article" date="2018" name="Mol. Genet. Genomics">
        <title>The red deer Cervus elaphus genome CerEla1.0: sequencing, annotating, genes, and chromosomes.</title>
        <authorList>
            <person name="Bana N.A."/>
            <person name="Nyiri A."/>
            <person name="Nagy J."/>
            <person name="Frank K."/>
            <person name="Nagy T."/>
            <person name="Steger V."/>
            <person name="Schiller M."/>
            <person name="Lakatos P."/>
            <person name="Sugar L."/>
            <person name="Horn P."/>
            <person name="Barta E."/>
            <person name="Orosz L."/>
        </authorList>
    </citation>
    <scope>NUCLEOTIDE SEQUENCE [LARGE SCALE GENOMIC DNA]</scope>
    <source>
        <strain evidence="3">Hungarian</strain>
    </source>
</reference>
<evidence type="ECO:0000313" key="3">
    <source>
        <dbReference type="EMBL" id="OWK10517.1"/>
    </source>
</evidence>
<dbReference type="Pfam" id="PF01138">
    <property type="entry name" value="RNase_PH"/>
    <property type="match status" value="1"/>
</dbReference>
<dbReference type="InterPro" id="IPR020568">
    <property type="entry name" value="Ribosomal_Su5_D2-typ_SF"/>
</dbReference>
<dbReference type="SUPFAM" id="SSF54211">
    <property type="entry name" value="Ribosomal protein S5 domain 2-like"/>
    <property type="match status" value="1"/>
</dbReference>
<dbReference type="InterPro" id="IPR036345">
    <property type="entry name" value="ExoRNase_PH_dom2_sf"/>
</dbReference>
<dbReference type="EMBL" id="MKHE01000011">
    <property type="protein sequence ID" value="OWK10517.1"/>
    <property type="molecule type" value="Genomic_DNA"/>
</dbReference>
<name>A0A212CWY6_CEREH</name>
<comment type="caution">
    <text evidence="3">The sequence shown here is derived from an EMBL/GenBank/DDBJ whole genome shotgun (WGS) entry which is preliminary data.</text>
</comment>
<dbReference type="GO" id="GO:0000965">
    <property type="term" value="P:mitochondrial RNA 3'-end processing"/>
    <property type="evidence" value="ECO:0007669"/>
    <property type="project" value="TreeGrafter"/>
</dbReference>
<dbReference type="InterPro" id="IPR027408">
    <property type="entry name" value="PNPase/RNase_PH_dom_sf"/>
</dbReference>
<proteinExistence type="predicted"/>
<keyword evidence="1" id="KW-0694">RNA-binding</keyword>
<dbReference type="PANTHER" id="PTHR11252:SF0">
    <property type="entry name" value="POLYRIBONUCLEOTIDE NUCLEOTIDYLTRANSFERASE 1, MITOCHONDRIAL"/>
    <property type="match status" value="1"/>
</dbReference>
<dbReference type="Proteomes" id="UP000242450">
    <property type="component" value="Chromosome 11"/>
</dbReference>
<dbReference type="AlphaFoldDB" id="A0A212CWY6"/>